<gene>
    <name evidence="2" type="ORF">OU989_06120</name>
</gene>
<keyword evidence="1" id="KW-1133">Transmembrane helix</keyword>
<protein>
    <submittedName>
        <fullName evidence="2">DUF4184 family protein</fullName>
    </submittedName>
</protein>
<dbReference type="Proteomes" id="UP001219585">
    <property type="component" value="Chromosome"/>
</dbReference>
<dbReference type="RefSeq" id="WP_274796233.1">
    <property type="nucleotide sequence ID" value="NZ_CP113527.1"/>
</dbReference>
<dbReference type="EMBL" id="CP113527">
    <property type="protein sequence ID" value="WDV08060.1"/>
    <property type="molecule type" value="Genomic_DNA"/>
</dbReference>
<keyword evidence="1" id="KW-0812">Transmembrane</keyword>
<dbReference type="KEGG" id="liu:OU989_06120"/>
<organism evidence="2 3">
    <name type="scientific">Lysinibacillus irui</name>
    <dbReference type="NCBI Taxonomy" id="2998077"/>
    <lineage>
        <taxon>Bacteria</taxon>
        <taxon>Bacillati</taxon>
        <taxon>Bacillota</taxon>
        <taxon>Bacilli</taxon>
        <taxon>Bacillales</taxon>
        <taxon>Bacillaceae</taxon>
        <taxon>Lysinibacillus</taxon>
    </lineage>
</organism>
<keyword evidence="1" id="KW-0472">Membrane</keyword>
<feature type="transmembrane region" description="Helical" evidence="1">
    <location>
        <begin position="190"/>
        <end position="209"/>
    </location>
</feature>
<accession>A0AAJ5RTQ4</accession>
<feature type="transmembrane region" description="Helical" evidence="1">
    <location>
        <begin position="125"/>
        <end position="145"/>
    </location>
</feature>
<evidence type="ECO:0000313" key="3">
    <source>
        <dbReference type="Proteomes" id="UP001219585"/>
    </source>
</evidence>
<proteinExistence type="predicted"/>
<feature type="transmembrane region" description="Helical" evidence="1">
    <location>
        <begin position="98"/>
        <end position="118"/>
    </location>
</feature>
<feature type="transmembrane region" description="Helical" evidence="1">
    <location>
        <begin position="51"/>
        <end position="69"/>
    </location>
</feature>
<dbReference type="InterPro" id="IPR025238">
    <property type="entry name" value="DUF4184"/>
</dbReference>
<dbReference type="Pfam" id="PF13803">
    <property type="entry name" value="DUF4184"/>
    <property type="match status" value="1"/>
</dbReference>
<reference evidence="2" key="1">
    <citation type="submission" date="2022-11" db="EMBL/GenBank/DDBJ databases">
        <title>Lysinibacillus irui.</title>
        <authorList>
            <person name="Akintayo S.O."/>
        </authorList>
    </citation>
    <scope>NUCLEOTIDE SEQUENCE</scope>
    <source>
        <strain evidence="2">IRB4-01</strain>
    </source>
</reference>
<name>A0AAJ5RTQ4_9BACI</name>
<feature type="transmembrane region" description="Helical" evidence="1">
    <location>
        <begin position="221"/>
        <end position="240"/>
    </location>
</feature>
<feature type="transmembrane region" description="Helical" evidence="1">
    <location>
        <begin position="151"/>
        <end position="170"/>
    </location>
</feature>
<evidence type="ECO:0000313" key="2">
    <source>
        <dbReference type="EMBL" id="WDV08060.1"/>
    </source>
</evidence>
<evidence type="ECO:0000256" key="1">
    <source>
        <dbReference type="SAM" id="Phobius"/>
    </source>
</evidence>
<sequence>MPLTFAHPAVILPFSRQSKYIHFSALVLGSMEPYFEYFLRGRPIGEIGHSLTGFFTFNLPLVILLYLIYRACIQQHLINHLPVCLQDTANQQTTKSKLFNIVVFSYSALFGMLTHVVWDSFTPKNGFMVTQVSILAEIMPLFGLQIPLYKYLQHGSTLVGITLMICYVSYRAANQPKKFLPSIQPKQKLIFWLQVLGLAFFYVCIWCLINEVSLRSYGVWLVRFIDSSFLSLLTICLLHTPRHNNIKVKGLP</sequence>
<dbReference type="AlphaFoldDB" id="A0AAJ5RTQ4"/>